<keyword evidence="4" id="KW-0805">Transcription regulation</keyword>
<dbReference type="InterPro" id="IPR036388">
    <property type="entry name" value="WH-like_DNA-bd_sf"/>
</dbReference>
<feature type="binding site" evidence="7">
    <location>
        <position position="99"/>
    </location>
    <ligand>
        <name>Zn(2+)</name>
        <dbReference type="ChEBI" id="CHEBI:29105"/>
    </ligand>
</feature>
<dbReference type="PANTHER" id="PTHR33202">
    <property type="entry name" value="ZINC UPTAKE REGULATION PROTEIN"/>
    <property type="match status" value="1"/>
</dbReference>
<keyword evidence="6" id="KW-0804">Transcription</keyword>
<dbReference type="OrthoDB" id="594893at2"/>
<keyword evidence="2" id="KW-0678">Repressor</keyword>
<feature type="binding site" evidence="7">
    <location>
        <position position="96"/>
    </location>
    <ligand>
        <name>Zn(2+)</name>
        <dbReference type="ChEBI" id="CHEBI:29105"/>
    </ligand>
</feature>
<evidence type="ECO:0000256" key="3">
    <source>
        <dbReference type="ARBA" id="ARBA00022833"/>
    </source>
</evidence>
<evidence type="ECO:0000256" key="4">
    <source>
        <dbReference type="ARBA" id="ARBA00023015"/>
    </source>
</evidence>
<accession>A0A2U1B570</accession>
<dbReference type="AlphaFoldDB" id="A0A2U1B570"/>
<dbReference type="GO" id="GO:0008270">
    <property type="term" value="F:zinc ion binding"/>
    <property type="evidence" value="ECO:0007669"/>
    <property type="project" value="TreeGrafter"/>
</dbReference>
<evidence type="ECO:0000256" key="5">
    <source>
        <dbReference type="ARBA" id="ARBA00023125"/>
    </source>
</evidence>
<dbReference type="Pfam" id="PF01475">
    <property type="entry name" value="FUR"/>
    <property type="match status" value="1"/>
</dbReference>
<dbReference type="GO" id="GO:0000976">
    <property type="term" value="F:transcription cis-regulatory region binding"/>
    <property type="evidence" value="ECO:0007669"/>
    <property type="project" value="TreeGrafter"/>
</dbReference>
<dbReference type="GO" id="GO:0045892">
    <property type="term" value="P:negative regulation of DNA-templated transcription"/>
    <property type="evidence" value="ECO:0007669"/>
    <property type="project" value="TreeGrafter"/>
</dbReference>
<keyword evidence="5" id="KW-0238">DNA-binding</keyword>
<dbReference type="RefSeq" id="WP_116541358.1">
    <property type="nucleotide sequence ID" value="NZ_QEKI01000001.1"/>
</dbReference>
<dbReference type="Proteomes" id="UP000245466">
    <property type="component" value="Unassembled WGS sequence"/>
</dbReference>
<reference evidence="8 9" key="1">
    <citation type="submission" date="2018-04" db="EMBL/GenBank/DDBJ databases">
        <title>Genomic Encyclopedia of Type Strains, Phase IV (KMG-IV): sequencing the most valuable type-strain genomes for metagenomic binning, comparative biology and taxonomic classification.</title>
        <authorList>
            <person name="Goeker M."/>
        </authorList>
    </citation>
    <scope>NUCLEOTIDE SEQUENCE [LARGE SCALE GENOMIC DNA]</scope>
    <source>
        <strain evidence="8 9">DSM 100231</strain>
    </source>
</reference>
<evidence type="ECO:0000256" key="1">
    <source>
        <dbReference type="ARBA" id="ARBA00007957"/>
    </source>
</evidence>
<organism evidence="8 9">
    <name type="scientific">Pontibacter virosus</name>
    <dbReference type="NCBI Taxonomy" id="1765052"/>
    <lineage>
        <taxon>Bacteria</taxon>
        <taxon>Pseudomonadati</taxon>
        <taxon>Bacteroidota</taxon>
        <taxon>Cytophagia</taxon>
        <taxon>Cytophagales</taxon>
        <taxon>Hymenobacteraceae</taxon>
        <taxon>Pontibacter</taxon>
    </lineage>
</organism>
<protein>
    <submittedName>
        <fullName evidence="8">Fur family ferric uptake transcriptional regulator</fullName>
    </submittedName>
</protein>
<dbReference type="EMBL" id="QEKI01000001">
    <property type="protein sequence ID" value="PVY43667.1"/>
    <property type="molecule type" value="Genomic_DNA"/>
</dbReference>
<comment type="similarity">
    <text evidence="1">Belongs to the Fur family.</text>
</comment>
<evidence type="ECO:0000256" key="7">
    <source>
        <dbReference type="PIRSR" id="PIRSR602481-1"/>
    </source>
</evidence>
<sequence length="148" mass="16395">MLQNLERILQEKGVRPTAMRLLVLDFLQGQSSAVSLNDLEAHFLRSDRITLYRTLKTFEDKGIVHSIEDGTGSTKYALCEEGCACAPEDLHVHFSCSKCQETFCLPMSRIPKIPLPDNFTMEEASLVVKGLCGSCAAKNAMRLQGDEA</sequence>
<dbReference type="GO" id="GO:0003700">
    <property type="term" value="F:DNA-binding transcription factor activity"/>
    <property type="evidence" value="ECO:0007669"/>
    <property type="project" value="InterPro"/>
</dbReference>
<dbReference type="InterPro" id="IPR002481">
    <property type="entry name" value="FUR"/>
</dbReference>
<evidence type="ECO:0000256" key="2">
    <source>
        <dbReference type="ARBA" id="ARBA00022491"/>
    </source>
</evidence>
<proteinExistence type="inferred from homology"/>
<keyword evidence="7" id="KW-0479">Metal-binding</keyword>
<dbReference type="Gene3D" id="1.10.10.10">
    <property type="entry name" value="Winged helix-like DNA-binding domain superfamily/Winged helix DNA-binding domain"/>
    <property type="match status" value="1"/>
</dbReference>
<dbReference type="GO" id="GO:1900376">
    <property type="term" value="P:regulation of secondary metabolite biosynthetic process"/>
    <property type="evidence" value="ECO:0007669"/>
    <property type="project" value="TreeGrafter"/>
</dbReference>
<dbReference type="Gene3D" id="3.30.1490.190">
    <property type="match status" value="1"/>
</dbReference>
<feature type="binding site" evidence="7">
    <location>
        <position position="132"/>
    </location>
    <ligand>
        <name>Zn(2+)</name>
        <dbReference type="ChEBI" id="CHEBI:29105"/>
    </ligand>
</feature>
<dbReference type="InterPro" id="IPR043135">
    <property type="entry name" value="Fur_C"/>
</dbReference>
<gene>
    <name evidence="8" type="ORF">C8E01_10123</name>
</gene>
<dbReference type="SUPFAM" id="SSF46785">
    <property type="entry name" value="Winged helix' DNA-binding domain"/>
    <property type="match status" value="1"/>
</dbReference>
<feature type="binding site" evidence="7">
    <location>
        <position position="135"/>
    </location>
    <ligand>
        <name>Zn(2+)</name>
        <dbReference type="ChEBI" id="CHEBI:29105"/>
    </ligand>
</feature>
<keyword evidence="3 7" id="KW-0862">Zinc</keyword>
<dbReference type="PANTHER" id="PTHR33202:SF22">
    <property type="entry name" value="HYDROGEN PEROXIDE SENSITIVE REPRESSOR"/>
    <property type="match status" value="1"/>
</dbReference>
<evidence type="ECO:0000313" key="8">
    <source>
        <dbReference type="EMBL" id="PVY43667.1"/>
    </source>
</evidence>
<comment type="caution">
    <text evidence="8">The sequence shown here is derived from an EMBL/GenBank/DDBJ whole genome shotgun (WGS) entry which is preliminary data.</text>
</comment>
<keyword evidence="9" id="KW-1185">Reference proteome</keyword>
<evidence type="ECO:0000256" key="6">
    <source>
        <dbReference type="ARBA" id="ARBA00023163"/>
    </source>
</evidence>
<name>A0A2U1B570_9BACT</name>
<comment type="cofactor">
    <cofactor evidence="7">
        <name>Zn(2+)</name>
        <dbReference type="ChEBI" id="CHEBI:29105"/>
    </cofactor>
    <text evidence="7">Binds 1 zinc ion per subunit.</text>
</comment>
<evidence type="ECO:0000313" key="9">
    <source>
        <dbReference type="Proteomes" id="UP000245466"/>
    </source>
</evidence>
<dbReference type="InterPro" id="IPR036390">
    <property type="entry name" value="WH_DNA-bd_sf"/>
</dbReference>